<dbReference type="PROSITE" id="PS50123">
    <property type="entry name" value="CHER"/>
    <property type="match status" value="1"/>
</dbReference>
<feature type="domain" description="CheR-type methyltransferase" evidence="6">
    <location>
        <begin position="14"/>
        <end position="290"/>
    </location>
</feature>
<keyword evidence="3 5" id="KW-0808">Transferase</keyword>
<comment type="caution">
    <text evidence="7">The sequence shown here is derived from an EMBL/GenBank/DDBJ whole genome shotgun (WGS) entry which is preliminary data.</text>
</comment>
<dbReference type="EC" id="2.1.1.80" evidence="5"/>
<evidence type="ECO:0000313" key="8">
    <source>
        <dbReference type="Proteomes" id="UP001628193"/>
    </source>
</evidence>
<dbReference type="CDD" id="cd02440">
    <property type="entry name" value="AdoMet_MTases"/>
    <property type="match status" value="1"/>
</dbReference>
<evidence type="ECO:0000313" key="7">
    <source>
        <dbReference type="EMBL" id="GAB0057285.1"/>
    </source>
</evidence>
<name>A0ABQ0C8R5_9PROT</name>
<dbReference type="SUPFAM" id="SSF53335">
    <property type="entry name" value="S-adenosyl-L-methionine-dependent methyltransferases"/>
    <property type="match status" value="1"/>
</dbReference>
<evidence type="ECO:0000259" key="6">
    <source>
        <dbReference type="PROSITE" id="PS50123"/>
    </source>
</evidence>
<keyword evidence="2 5" id="KW-0489">Methyltransferase</keyword>
<dbReference type="GO" id="GO:0032259">
    <property type="term" value="P:methylation"/>
    <property type="evidence" value="ECO:0007669"/>
    <property type="project" value="UniProtKB-KW"/>
</dbReference>
<evidence type="ECO:0000256" key="2">
    <source>
        <dbReference type="ARBA" id="ARBA00022603"/>
    </source>
</evidence>
<dbReference type="Pfam" id="PF01739">
    <property type="entry name" value="CheR"/>
    <property type="match status" value="1"/>
</dbReference>
<evidence type="ECO:0000256" key="4">
    <source>
        <dbReference type="ARBA" id="ARBA00022691"/>
    </source>
</evidence>
<sequence>MNAFGADHDPHAGISDKDFQRLSDFIYTQCGIMMPPSKKTMLTARIQKRLRQVGLHSFKEYIDWVLDPEHSGEELIQFIDIVTTNKTDFFREPGHFEYLAQNVLPELIKTSGAGVRRELMIWSAGCSTGEEPYTLAMVLKEFAQHYPGINFRARILATDISSRVLRSASDAVYDMDKVGPVPLTLKRKYLLKSKDPTKKLVRIAPEIRAMVNFRRLNFMDADFGLREKMDVIFCRNVIIYFDRPTQERLINKFCRYLSPGGYLFVGHSETLNNLKVPVVQAAPTIYRLPG</sequence>
<dbReference type="Pfam" id="PF03705">
    <property type="entry name" value="CheR_N"/>
    <property type="match status" value="1"/>
</dbReference>
<dbReference type="InterPro" id="IPR026024">
    <property type="entry name" value="Chemotaxis_MeTrfase_CheR"/>
</dbReference>
<keyword evidence="8" id="KW-1185">Reference proteome</keyword>
<organism evidence="7 8">
    <name type="scientific">Candidatus Magnetaquiglobus chichijimensis</name>
    <dbReference type="NCBI Taxonomy" id="3141448"/>
    <lineage>
        <taxon>Bacteria</taxon>
        <taxon>Pseudomonadati</taxon>
        <taxon>Pseudomonadota</taxon>
        <taxon>Magnetococcia</taxon>
        <taxon>Magnetococcales</taxon>
        <taxon>Candidatus Magnetaquicoccaceae</taxon>
        <taxon>Candidatus Magnetaquiglobus</taxon>
    </lineage>
</organism>
<evidence type="ECO:0000256" key="1">
    <source>
        <dbReference type="ARBA" id="ARBA00001541"/>
    </source>
</evidence>
<dbReference type="PANTHER" id="PTHR24422:SF26">
    <property type="entry name" value="CHEMOTAXIS PROTEIN METHYLTRANSFERASE"/>
    <property type="match status" value="1"/>
</dbReference>
<dbReference type="PIRSF" id="PIRSF000410">
    <property type="entry name" value="CheR"/>
    <property type="match status" value="1"/>
</dbReference>
<dbReference type="InterPro" id="IPR022641">
    <property type="entry name" value="CheR_N"/>
</dbReference>
<dbReference type="RefSeq" id="WP_420904984.1">
    <property type="nucleotide sequence ID" value="NZ_BAAFGK010000004.1"/>
</dbReference>
<comment type="catalytic activity">
    <reaction evidence="1 5">
        <text>L-glutamyl-[protein] + S-adenosyl-L-methionine = [protein]-L-glutamate 5-O-methyl ester + S-adenosyl-L-homocysteine</text>
        <dbReference type="Rhea" id="RHEA:24452"/>
        <dbReference type="Rhea" id="RHEA-COMP:10208"/>
        <dbReference type="Rhea" id="RHEA-COMP:10311"/>
        <dbReference type="ChEBI" id="CHEBI:29973"/>
        <dbReference type="ChEBI" id="CHEBI:57856"/>
        <dbReference type="ChEBI" id="CHEBI:59789"/>
        <dbReference type="ChEBI" id="CHEBI:82795"/>
        <dbReference type="EC" id="2.1.1.80"/>
    </reaction>
</comment>
<dbReference type="GO" id="GO:0008983">
    <property type="term" value="F:protein-glutamate O-methyltransferase activity"/>
    <property type="evidence" value="ECO:0007669"/>
    <property type="project" value="UniProtKB-EC"/>
</dbReference>
<dbReference type="InterPro" id="IPR022642">
    <property type="entry name" value="CheR_C"/>
</dbReference>
<dbReference type="SMART" id="SM00138">
    <property type="entry name" value="MeTrc"/>
    <property type="match status" value="1"/>
</dbReference>
<dbReference type="PANTHER" id="PTHR24422">
    <property type="entry name" value="CHEMOTAXIS PROTEIN METHYLTRANSFERASE"/>
    <property type="match status" value="1"/>
</dbReference>
<dbReference type="PRINTS" id="PR00996">
    <property type="entry name" value="CHERMTFRASE"/>
</dbReference>
<dbReference type="Gene3D" id="3.40.50.150">
    <property type="entry name" value="Vaccinia Virus protein VP39"/>
    <property type="match status" value="1"/>
</dbReference>
<evidence type="ECO:0000256" key="3">
    <source>
        <dbReference type="ARBA" id="ARBA00022679"/>
    </source>
</evidence>
<comment type="function">
    <text evidence="5">Methylation of the membrane-bound methyl-accepting chemotaxis proteins (MCP) to form gamma-glutamyl methyl ester residues in MCP.</text>
</comment>
<dbReference type="InterPro" id="IPR000780">
    <property type="entry name" value="CheR_MeTrfase"/>
</dbReference>
<proteinExistence type="predicted"/>
<dbReference type="Gene3D" id="1.10.155.10">
    <property type="entry name" value="Chemotaxis receptor methyltransferase CheR, N-terminal domain"/>
    <property type="match status" value="1"/>
</dbReference>
<protein>
    <recommendedName>
        <fullName evidence="5">Chemotaxis protein methyltransferase</fullName>
        <ecNumber evidence="5">2.1.1.80</ecNumber>
    </recommendedName>
</protein>
<gene>
    <name evidence="7" type="primary">cheR_1</name>
    <name evidence="7" type="ORF">SIID45300_01609</name>
</gene>
<reference evidence="7 8" key="1">
    <citation type="submission" date="2024-09" db="EMBL/GenBank/DDBJ databases">
        <title>Draft genome sequence of Candidatus Magnetaquicoccaceae bacterium FCR-1.</title>
        <authorList>
            <person name="Shimoshige H."/>
            <person name="Shimamura S."/>
            <person name="Taoka A."/>
            <person name="Kobayashi H."/>
            <person name="Maekawa T."/>
        </authorList>
    </citation>
    <scope>NUCLEOTIDE SEQUENCE [LARGE SCALE GENOMIC DNA]</scope>
    <source>
        <strain evidence="7 8">FCR-1</strain>
    </source>
</reference>
<dbReference type="Proteomes" id="UP001628193">
    <property type="component" value="Unassembled WGS sequence"/>
</dbReference>
<dbReference type="EMBL" id="BAAFGK010000004">
    <property type="protein sequence ID" value="GAB0057285.1"/>
    <property type="molecule type" value="Genomic_DNA"/>
</dbReference>
<accession>A0ABQ0C8R5</accession>
<dbReference type="InterPro" id="IPR036804">
    <property type="entry name" value="CheR_N_sf"/>
</dbReference>
<dbReference type="InterPro" id="IPR050903">
    <property type="entry name" value="Bact_Chemotaxis_MeTrfase"/>
</dbReference>
<keyword evidence="4 5" id="KW-0949">S-adenosyl-L-methionine</keyword>
<evidence type="ECO:0000256" key="5">
    <source>
        <dbReference type="PIRNR" id="PIRNR000410"/>
    </source>
</evidence>
<dbReference type="SUPFAM" id="SSF47757">
    <property type="entry name" value="Chemotaxis receptor methyltransferase CheR, N-terminal domain"/>
    <property type="match status" value="1"/>
</dbReference>
<dbReference type="InterPro" id="IPR029063">
    <property type="entry name" value="SAM-dependent_MTases_sf"/>
</dbReference>